<dbReference type="Proteomes" id="UP000473525">
    <property type="component" value="Unassembled WGS sequence"/>
</dbReference>
<feature type="chain" id="PRO_5026718920" evidence="1">
    <location>
        <begin position="21"/>
        <end position="372"/>
    </location>
</feature>
<reference evidence="2 3" key="1">
    <citation type="submission" date="2019-12" db="EMBL/GenBank/DDBJ databases">
        <authorList>
            <person name="Huq M.A."/>
        </authorList>
    </citation>
    <scope>NUCLEOTIDE SEQUENCE [LARGE SCALE GENOMIC DNA]</scope>
    <source>
        <strain evidence="2 3">MAH-18</strain>
    </source>
</reference>
<proteinExistence type="predicted"/>
<dbReference type="EMBL" id="WSEK01000004">
    <property type="protein sequence ID" value="MVQ48990.1"/>
    <property type="molecule type" value="Genomic_DNA"/>
</dbReference>
<dbReference type="AlphaFoldDB" id="A0A6L6XPD6"/>
<protein>
    <submittedName>
        <fullName evidence="2">Uncharacterized protein</fullName>
    </submittedName>
</protein>
<keyword evidence="1" id="KW-0732">Signal</keyword>
<feature type="signal peptide" evidence="1">
    <location>
        <begin position="1"/>
        <end position="20"/>
    </location>
</feature>
<evidence type="ECO:0000256" key="1">
    <source>
        <dbReference type="SAM" id="SignalP"/>
    </source>
</evidence>
<name>A0A6L6XPD6_9ACTN</name>
<evidence type="ECO:0000313" key="2">
    <source>
        <dbReference type="EMBL" id="MVQ48990.1"/>
    </source>
</evidence>
<gene>
    <name evidence="2" type="ORF">GON03_07330</name>
</gene>
<keyword evidence="3" id="KW-1185">Reference proteome</keyword>
<comment type="caution">
    <text evidence="2">The sequence shown here is derived from an EMBL/GenBank/DDBJ whole genome shotgun (WGS) entry which is preliminary data.</text>
</comment>
<sequence length="372" mass="39023">MAALSSVTLSVQIGPIAVSAAPTAVVDALDGATVTHAVGARSGFQLSLTYSKTSPIARTLLPSGFFDPMVRVMLIATVRGVSTVLADGPIKRQDVTATTRPGQYRLVLTGEDVSGYMDLVDLTGLPYPAMPPFARVALMLAKYAAFGVVPVTIPAPFAATENPVEGYHHQQGTDLEYATKLAREAGYDFHVSPGPVPGANTAYWGPPIRVGLVQPALSIDLDHASNIDSMSFSADGNAAVLPYGFVKVAGFSVPVPVPDIGVLKPPLSARPLVPAKTKQLETERMKLPDVLMGLLAGRGGTDPVTATGSMDLTRYGRPLSARSLVGVRGAGNAHDGVWFVRSVTHTLGRGKWKQNFQLSRDGLGSLVSTVTP</sequence>
<accession>A0A6L6XPD6</accession>
<dbReference type="RefSeq" id="WP_157341440.1">
    <property type="nucleotide sequence ID" value="NZ_WSEK01000004.1"/>
</dbReference>
<organism evidence="2 3">
    <name type="scientific">Nocardioides agri</name>
    <dbReference type="NCBI Taxonomy" id="2682843"/>
    <lineage>
        <taxon>Bacteria</taxon>
        <taxon>Bacillati</taxon>
        <taxon>Actinomycetota</taxon>
        <taxon>Actinomycetes</taxon>
        <taxon>Propionibacteriales</taxon>
        <taxon>Nocardioidaceae</taxon>
        <taxon>Nocardioides</taxon>
    </lineage>
</organism>
<evidence type="ECO:0000313" key="3">
    <source>
        <dbReference type="Proteomes" id="UP000473525"/>
    </source>
</evidence>